<comment type="caution">
    <text evidence="3">The sequence shown here is derived from an EMBL/GenBank/DDBJ whole genome shotgun (WGS) entry which is preliminary data.</text>
</comment>
<feature type="domain" description="CAAX prenyl protease 2/Lysostaphin resistance protein A-like" evidence="2">
    <location>
        <begin position="228"/>
        <end position="316"/>
    </location>
</feature>
<feature type="transmembrane region" description="Helical" evidence="1">
    <location>
        <begin position="226"/>
        <end position="245"/>
    </location>
</feature>
<keyword evidence="3" id="KW-0378">Hydrolase</keyword>
<evidence type="ECO:0000259" key="2">
    <source>
        <dbReference type="Pfam" id="PF02517"/>
    </source>
</evidence>
<feature type="transmembrane region" description="Helical" evidence="1">
    <location>
        <begin position="283"/>
        <end position="301"/>
    </location>
</feature>
<accession>A0ABU1IMD9</accession>
<keyword evidence="1" id="KW-0812">Transmembrane</keyword>
<dbReference type="PANTHER" id="PTHR36435:SF1">
    <property type="entry name" value="CAAX AMINO TERMINAL PROTEASE FAMILY PROTEIN"/>
    <property type="match status" value="1"/>
</dbReference>
<evidence type="ECO:0000313" key="4">
    <source>
        <dbReference type="Proteomes" id="UP001185012"/>
    </source>
</evidence>
<keyword evidence="3" id="KW-0645">Protease</keyword>
<dbReference type="Proteomes" id="UP001185012">
    <property type="component" value="Unassembled WGS sequence"/>
</dbReference>
<proteinExistence type="predicted"/>
<dbReference type="InterPro" id="IPR003675">
    <property type="entry name" value="Rce1/LyrA-like_dom"/>
</dbReference>
<organism evidence="3 4">
    <name type="scientific">Desmospora profundinema</name>
    <dbReference type="NCBI Taxonomy" id="1571184"/>
    <lineage>
        <taxon>Bacteria</taxon>
        <taxon>Bacillati</taxon>
        <taxon>Bacillota</taxon>
        <taxon>Bacilli</taxon>
        <taxon>Bacillales</taxon>
        <taxon>Thermoactinomycetaceae</taxon>
        <taxon>Desmospora</taxon>
    </lineage>
</organism>
<evidence type="ECO:0000256" key="1">
    <source>
        <dbReference type="SAM" id="Phobius"/>
    </source>
</evidence>
<dbReference type="GO" id="GO:0006508">
    <property type="term" value="P:proteolysis"/>
    <property type="evidence" value="ECO:0007669"/>
    <property type="project" value="UniProtKB-KW"/>
</dbReference>
<feature type="transmembrane region" description="Helical" evidence="1">
    <location>
        <begin position="23"/>
        <end position="43"/>
    </location>
</feature>
<dbReference type="Pfam" id="PF02517">
    <property type="entry name" value="Rce1-like"/>
    <property type="match status" value="1"/>
</dbReference>
<feature type="transmembrane region" description="Helical" evidence="1">
    <location>
        <begin position="108"/>
        <end position="129"/>
    </location>
</feature>
<feature type="transmembrane region" description="Helical" evidence="1">
    <location>
        <begin position="170"/>
        <end position="191"/>
    </location>
</feature>
<gene>
    <name evidence="3" type="ORF">JOE21_001322</name>
</gene>
<evidence type="ECO:0000313" key="3">
    <source>
        <dbReference type="EMBL" id="MDR6225324.1"/>
    </source>
</evidence>
<feature type="transmembrane region" description="Helical" evidence="1">
    <location>
        <begin position="135"/>
        <end position="158"/>
    </location>
</feature>
<dbReference type="PANTHER" id="PTHR36435">
    <property type="entry name" value="SLR1288 PROTEIN"/>
    <property type="match status" value="1"/>
</dbReference>
<keyword evidence="1" id="KW-1133">Transmembrane helix</keyword>
<dbReference type="RefSeq" id="WP_309863879.1">
    <property type="nucleotide sequence ID" value="NZ_JAVDQG010000003.1"/>
</dbReference>
<dbReference type="EMBL" id="JAVDQG010000003">
    <property type="protein sequence ID" value="MDR6225324.1"/>
    <property type="molecule type" value="Genomic_DNA"/>
</dbReference>
<keyword evidence="4" id="KW-1185">Reference proteome</keyword>
<reference evidence="3 4" key="1">
    <citation type="submission" date="2023-07" db="EMBL/GenBank/DDBJ databases">
        <title>Genomic Encyclopedia of Type Strains, Phase IV (KMG-IV): sequencing the most valuable type-strain genomes for metagenomic binning, comparative biology and taxonomic classification.</title>
        <authorList>
            <person name="Goeker M."/>
        </authorList>
    </citation>
    <scope>NUCLEOTIDE SEQUENCE [LARGE SCALE GENOMIC DNA]</scope>
    <source>
        <strain evidence="3 4">DSM 45903</strain>
    </source>
</reference>
<feature type="transmembrane region" description="Helical" evidence="1">
    <location>
        <begin position="257"/>
        <end position="277"/>
    </location>
</feature>
<name>A0ABU1IMD9_9BACL</name>
<feature type="transmembrane region" description="Helical" evidence="1">
    <location>
        <begin position="63"/>
        <end position="87"/>
    </location>
</feature>
<dbReference type="GO" id="GO:0008233">
    <property type="term" value="F:peptidase activity"/>
    <property type="evidence" value="ECO:0007669"/>
    <property type="project" value="UniProtKB-KW"/>
</dbReference>
<dbReference type="InterPro" id="IPR052710">
    <property type="entry name" value="CAAX_protease"/>
</dbReference>
<sequence length="326" mass="37459">MLPATSSTASLGSQPPASRLRHWSAWLLCVSFFFMVPMEFSMLEWEKTGEGLWRIQSAEEPGPWVGLQFLLWMLVTFVASLLFIITGSLQGFFYEKCAFRERVEGLELVYYFAWVQFFTWMTLFPYFFISGVWEWLDSIVAFLPHVIMLGVSLVLYRGSWSVLGFNRLGAGRWFFIIGVVVCLYLLVFYFLDSIVTEPVARSFNLELQSWREDDISAGIHQAIKSGWGWFLLQLFIIGVVGPIAEEVVFRGLLMQGLLRRMGVVFSVVLSSLIFALFHVDVAFFAPLFVMGLVMGGLYVWFRTLWAPILFHIVNNSVSVWMEVFRG</sequence>
<protein>
    <submittedName>
        <fullName evidence="3">Membrane protease YdiL (CAAX protease family)</fullName>
    </submittedName>
</protein>
<keyword evidence="1" id="KW-0472">Membrane</keyword>